<feature type="compositionally biased region" description="Polar residues" evidence="1">
    <location>
        <begin position="7"/>
        <end position="22"/>
    </location>
</feature>
<comment type="caution">
    <text evidence="2">The sequence shown here is derived from an EMBL/GenBank/DDBJ whole genome shotgun (WGS) entry which is preliminary data.</text>
</comment>
<feature type="region of interest" description="Disordered" evidence="1">
    <location>
        <begin position="1"/>
        <end position="136"/>
    </location>
</feature>
<evidence type="ECO:0000313" key="3">
    <source>
        <dbReference type="Proteomes" id="UP001642720"/>
    </source>
</evidence>
<protein>
    <submittedName>
        <fullName evidence="2">Uncharacterized protein</fullName>
    </submittedName>
</protein>
<evidence type="ECO:0000313" key="2">
    <source>
        <dbReference type="EMBL" id="TFB02660.1"/>
    </source>
</evidence>
<name>A0ABY2H347_9HYPO</name>
<evidence type="ECO:0000256" key="1">
    <source>
        <dbReference type="SAM" id="MobiDB-lite"/>
    </source>
</evidence>
<organism evidence="2 3">
    <name type="scientific">Trichoderma ghanense</name>
    <dbReference type="NCBI Taxonomy" id="65468"/>
    <lineage>
        <taxon>Eukaryota</taxon>
        <taxon>Fungi</taxon>
        <taxon>Dikarya</taxon>
        <taxon>Ascomycota</taxon>
        <taxon>Pezizomycotina</taxon>
        <taxon>Sordariomycetes</taxon>
        <taxon>Hypocreomycetidae</taxon>
        <taxon>Hypocreales</taxon>
        <taxon>Hypocreaceae</taxon>
        <taxon>Trichoderma</taxon>
    </lineage>
</organism>
<reference evidence="2 3" key="1">
    <citation type="submission" date="2018-01" db="EMBL/GenBank/DDBJ databases">
        <title>Genome characterization of the sugarcane-associated fungus Trichoderma ghanense CCMA-1212 and their application in lignocelulose bioconversion.</title>
        <authorList>
            <person name="Steindorff A.S."/>
            <person name="Mendes T.D."/>
            <person name="Vilela E.S.D."/>
            <person name="Rodrigues D.S."/>
            <person name="Formighieri E.F."/>
            <person name="Melo I.S."/>
            <person name="Favaro L.C.L."/>
        </authorList>
    </citation>
    <scope>NUCLEOTIDE SEQUENCE [LARGE SCALE GENOMIC DNA]</scope>
    <source>
        <strain evidence="2 3">CCMA-1212</strain>
    </source>
</reference>
<gene>
    <name evidence="2" type="ORF">CCMA1212_005447</name>
</gene>
<dbReference type="EMBL" id="PPTA01000006">
    <property type="protein sequence ID" value="TFB02660.1"/>
    <property type="molecule type" value="Genomic_DNA"/>
</dbReference>
<proteinExistence type="predicted"/>
<accession>A0ABY2H347</accession>
<dbReference type="Proteomes" id="UP001642720">
    <property type="component" value="Unassembled WGS sequence"/>
</dbReference>
<keyword evidence="3" id="KW-1185">Reference proteome</keyword>
<sequence length="242" mass="26524">MEHNRPNSRQLAVPQSSTSSTQLRHRPSFRERFWTRTSANYDGEDDVIHENQPHPVKKSPYVPTNAASGFARTASSPREQSRRKPWSREPSPSNKATSINVQRQPSVSDLAVGHLYVHTESDAEPEAASQTGRESNTTDFAAFIAAAQSEERVRRAACQTQGGAAAAARSSQYRDSGYYSSSNGGGRHDLDLDRRPCSPSLPSSAGAARAKGQQQLSGRSFGQRLAEYIKPPRDEAVAAMRR</sequence>
<feature type="region of interest" description="Disordered" evidence="1">
    <location>
        <begin position="160"/>
        <end position="242"/>
    </location>
</feature>
<dbReference type="GeneID" id="300577155"/>
<feature type="compositionally biased region" description="Polar residues" evidence="1">
    <location>
        <begin position="90"/>
        <end position="107"/>
    </location>
</feature>
<feature type="compositionally biased region" description="Basic and acidic residues" evidence="1">
    <location>
        <begin position="186"/>
        <end position="196"/>
    </location>
</feature>
<feature type="compositionally biased region" description="Low complexity" evidence="1">
    <location>
        <begin position="160"/>
        <end position="182"/>
    </location>
</feature>
<dbReference type="RefSeq" id="XP_073558861.1">
    <property type="nucleotide sequence ID" value="XM_073702705.1"/>
</dbReference>